<organism evidence="2 3">
    <name type="scientific">Vibrio sagamiensis NBRC 104589</name>
    <dbReference type="NCBI Taxonomy" id="1219064"/>
    <lineage>
        <taxon>Bacteria</taxon>
        <taxon>Pseudomonadati</taxon>
        <taxon>Pseudomonadota</taxon>
        <taxon>Gammaproteobacteria</taxon>
        <taxon>Vibrionales</taxon>
        <taxon>Vibrionaceae</taxon>
        <taxon>Vibrio</taxon>
    </lineage>
</organism>
<dbReference type="OrthoDB" id="9877912at2"/>
<dbReference type="EMBL" id="BJXJ01000039">
    <property type="protein sequence ID" value="GEM77072.1"/>
    <property type="molecule type" value="Genomic_DNA"/>
</dbReference>
<comment type="caution">
    <text evidence="2">The sequence shown here is derived from an EMBL/GenBank/DDBJ whole genome shotgun (WGS) entry which is preliminary data.</text>
</comment>
<dbReference type="RefSeq" id="WP_039983208.1">
    <property type="nucleotide sequence ID" value="NZ_BAOJ01000175.1"/>
</dbReference>
<feature type="transmembrane region" description="Helical" evidence="1">
    <location>
        <begin position="7"/>
        <end position="29"/>
    </location>
</feature>
<keyword evidence="1" id="KW-0812">Transmembrane</keyword>
<reference evidence="2 3" key="1">
    <citation type="submission" date="2019-07" db="EMBL/GenBank/DDBJ databases">
        <title>Whole genome shotgun sequence of Vibrio sagamiensis NBRC 104589.</title>
        <authorList>
            <person name="Hosoyama A."/>
            <person name="Uohara A."/>
            <person name="Ohji S."/>
            <person name="Ichikawa N."/>
        </authorList>
    </citation>
    <scope>NUCLEOTIDE SEQUENCE [LARGE SCALE GENOMIC DNA]</scope>
    <source>
        <strain evidence="2 3">NBRC 104589</strain>
    </source>
</reference>
<keyword evidence="3" id="KW-1185">Reference proteome</keyword>
<gene>
    <name evidence="2" type="ORF">VSA01S_31840</name>
</gene>
<protein>
    <submittedName>
        <fullName evidence="2">Uncharacterized protein</fullName>
    </submittedName>
</protein>
<keyword evidence="1" id="KW-1133">Transmembrane helix</keyword>
<evidence type="ECO:0000256" key="1">
    <source>
        <dbReference type="SAM" id="Phobius"/>
    </source>
</evidence>
<proteinExistence type="predicted"/>
<evidence type="ECO:0000313" key="3">
    <source>
        <dbReference type="Proteomes" id="UP000321922"/>
    </source>
</evidence>
<keyword evidence="1" id="KW-0472">Membrane</keyword>
<name>A0A511QKT4_9VIBR</name>
<accession>A0A511QKT4</accession>
<dbReference type="Proteomes" id="UP000321922">
    <property type="component" value="Unassembled WGS sequence"/>
</dbReference>
<dbReference type="AlphaFoldDB" id="A0A511QKT4"/>
<sequence>MDLKVKTLLSGGVASALVFIADYLGHYLFDKAKVDVSNIIREMARDEVYKNSETITDEITYLSKSIVNHYMYVRLYKDERVPDGVIYLDKSHLASRVLVPSINTFRVCNYKDECLTEAKLKIKRLTPGALNDSFLPKDDINVALASEKTIKSIEAEHDDNFIRVRIEFHTREAPTVSL</sequence>
<evidence type="ECO:0000313" key="2">
    <source>
        <dbReference type="EMBL" id="GEM77072.1"/>
    </source>
</evidence>